<gene>
    <name evidence="7" type="ORF">FLX08_31730</name>
</gene>
<reference evidence="7 8" key="1">
    <citation type="submission" date="2019-07" db="EMBL/GenBank/DDBJ databases">
        <title>Microbispora hainanensis DSM 45428.</title>
        <authorList>
            <person name="Thawai C."/>
        </authorList>
    </citation>
    <scope>NUCLEOTIDE SEQUENCE [LARGE SCALE GENOMIC DNA]</scope>
    <source>
        <strain evidence="7 8">DSM 45428</strain>
    </source>
</reference>
<feature type="DNA-binding region" description="H-T-H motif" evidence="4">
    <location>
        <begin position="42"/>
        <end position="61"/>
    </location>
</feature>
<name>A0A544YHD4_9ACTN</name>
<dbReference type="InterPro" id="IPR050109">
    <property type="entry name" value="HTH-type_TetR-like_transc_reg"/>
</dbReference>
<dbReference type="Gene3D" id="1.10.357.10">
    <property type="entry name" value="Tetracycline Repressor, domain 2"/>
    <property type="match status" value="1"/>
</dbReference>
<dbReference type="GO" id="GO:0003700">
    <property type="term" value="F:DNA-binding transcription factor activity"/>
    <property type="evidence" value="ECO:0007669"/>
    <property type="project" value="TreeGrafter"/>
</dbReference>
<dbReference type="Pfam" id="PF00440">
    <property type="entry name" value="TetR_N"/>
    <property type="match status" value="1"/>
</dbReference>
<accession>A0A544YHD4</accession>
<feature type="domain" description="HTH tetR-type" evidence="6">
    <location>
        <begin position="20"/>
        <end position="79"/>
    </location>
</feature>
<dbReference type="SUPFAM" id="SSF46689">
    <property type="entry name" value="Homeodomain-like"/>
    <property type="match status" value="1"/>
</dbReference>
<keyword evidence="3" id="KW-0804">Transcription</keyword>
<dbReference type="PROSITE" id="PS50977">
    <property type="entry name" value="HTH_TETR_2"/>
    <property type="match status" value="1"/>
</dbReference>
<protein>
    <submittedName>
        <fullName evidence="7">Helix-turn-helix transcriptional regulator</fullName>
    </submittedName>
</protein>
<evidence type="ECO:0000256" key="2">
    <source>
        <dbReference type="ARBA" id="ARBA00023125"/>
    </source>
</evidence>
<dbReference type="InterPro" id="IPR001647">
    <property type="entry name" value="HTH_TetR"/>
</dbReference>
<sequence>MNDSDRGAGRAARPRRADARRNEKTLLDAAAEVFVASGVDAPVRDIAAKAGVGTATIYRHFPTRADLIIAVYRHQVEACAEAGPALLESGATPYEALQRWIGLFVDFLVTKHGLAAVLRSDEAGFEALHAYFLDRLMPVCTRLLDAAAAAGEIRSDIPALQLMHGVGNLCIGAEHDPDYDARRLAALLIAGLRLPD</sequence>
<dbReference type="Proteomes" id="UP000316541">
    <property type="component" value="Unassembled WGS sequence"/>
</dbReference>
<dbReference type="RefSeq" id="WP_142623939.1">
    <property type="nucleotide sequence ID" value="NZ_VIRM01000052.1"/>
</dbReference>
<proteinExistence type="predicted"/>
<dbReference type="EMBL" id="VIRM01000052">
    <property type="protein sequence ID" value="TQS16161.1"/>
    <property type="molecule type" value="Genomic_DNA"/>
</dbReference>
<dbReference type="InterPro" id="IPR036271">
    <property type="entry name" value="Tet_transcr_reg_TetR-rel_C_sf"/>
</dbReference>
<dbReference type="InterPro" id="IPR049445">
    <property type="entry name" value="TetR_SbtR-like_C"/>
</dbReference>
<keyword evidence="2 4" id="KW-0238">DNA-binding</keyword>
<evidence type="ECO:0000256" key="4">
    <source>
        <dbReference type="PROSITE-ProRule" id="PRU00335"/>
    </source>
</evidence>
<dbReference type="GO" id="GO:0000976">
    <property type="term" value="F:transcription cis-regulatory region binding"/>
    <property type="evidence" value="ECO:0007669"/>
    <property type="project" value="TreeGrafter"/>
</dbReference>
<organism evidence="7 8">
    <name type="scientific">Microbispora hainanensis</name>
    <dbReference type="NCBI Taxonomy" id="568844"/>
    <lineage>
        <taxon>Bacteria</taxon>
        <taxon>Bacillati</taxon>
        <taxon>Actinomycetota</taxon>
        <taxon>Actinomycetes</taxon>
        <taxon>Streptosporangiales</taxon>
        <taxon>Streptosporangiaceae</taxon>
        <taxon>Microbispora</taxon>
    </lineage>
</organism>
<evidence type="ECO:0000313" key="8">
    <source>
        <dbReference type="Proteomes" id="UP000316541"/>
    </source>
</evidence>
<dbReference type="AlphaFoldDB" id="A0A544YHD4"/>
<evidence type="ECO:0000256" key="3">
    <source>
        <dbReference type="ARBA" id="ARBA00023163"/>
    </source>
</evidence>
<dbReference type="PANTHER" id="PTHR30055:SF234">
    <property type="entry name" value="HTH-TYPE TRANSCRIPTIONAL REGULATOR BETI"/>
    <property type="match status" value="1"/>
</dbReference>
<evidence type="ECO:0000256" key="5">
    <source>
        <dbReference type="SAM" id="MobiDB-lite"/>
    </source>
</evidence>
<dbReference type="SUPFAM" id="SSF48498">
    <property type="entry name" value="Tetracyclin repressor-like, C-terminal domain"/>
    <property type="match status" value="1"/>
</dbReference>
<evidence type="ECO:0000259" key="6">
    <source>
        <dbReference type="PROSITE" id="PS50977"/>
    </source>
</evidence>
<dbReference type="PRINTS" id="PR00455">
    <property type="entry name" value="HTHTETR"/>
</dbReference>
<evidence type="ECO:0000313" key="7">
    <source>
        <dbReference type="EMBL" id="TQS16161.1"/>
    </source>
</evidence>
<dbReference type="PANTHER" id="PTHR30055">
    <property type="entry name" value="HTH-TYPE TRANSCRIPTIONAL REGULATOR RUTR"/>
    <property type="match status" value="1"/>
</dbReference>
<dbReference type="InterPro" id="IPR009057">
    <property type="entry name" value="Homeodomain-like_sf"/>
</dbReference>
<comment type="caution">
    <text evidence="7">The sequence shown here is derived from an EMBL/GenBank/DDBJ whole genome shotgun (WGS) entry which is preliminary data.</text>
</comment>
<evidence type="ECO:0000256" key="1">
    <source>
        <dbReference type="ARBA" id="ARBA00023015"/>
    </source>
</evidence>
<dbReference type="Pfam" id="PF21597">
    <property type="entry name" value="TetR_C_43"/>
    <property type="match status" value="1"/>
</dbReference>
<keyword evidence="1" id="KW-0805">Transcription regulation</keyword>
<feature type="region of interest" description="Disordered" evidence="5">
    <location>
        <begin position="1"/>
        <end position="20"/>
    </location>
</feature>